<dbReference type="PANTHER" id="PTHR46211:SF14">
    <property type="entry name" value="GLYCEROPHOSPHODIESTER PHOSPHODIESTERASE"/>
    <property type="match status" value="1"/>
</dbReference>
<proteinExistence type="predicted"/>
<keyword evidence="3" id="KW-1185">Reference proteome</keyword>
<dbReference type="Proteomes" id="UP000035444">
    <property type="component" value="Unassembled WGS sequence"/>
</dbReference>
<evidence type="ECO:0000313" key="3">
    <source>
        <dbReference type="Proteomes" id="UP000035444"/>
    </source>
</evidence>
<dbReference type="Pfam" id="PF03009">
    <property type="entry name" value="GDPD"/>
    <property type="match status" value="1"/>
</dbReference>
<dbReference type="SUPFAM" id="SSF51695">
    <property type="entry name" value="PLC-like phosphodiesterases"/>
    <property type="match status" value="1"/>
</dbReference>
<dbReference type="EMBL" id="LAQL01000014">
    <property type="protein sequence ID" value="KLN59511.1"/>
    <property type="molecule type" value="Genomic_DNA"/>
</dbReference>
<evidence type="ECO:0000259" key="1">
    <source>
        <dbReference type="PROSITE" id="PS51704"/>
    </source>
</evidence>
<dbReference type="GO" id="GO:0006629">
    <property type="term" value="P:lipid metabolic process"/>
    <property type="evidence" value="ECO:0007669"/>
    <property type="project" value="InterPro"/>
</dbReference>
<reference evidence="2 3" key="1">
    <citation type="submission" date="2015-03" db="EMBL/GenBank/DDBJ databases">
        <title>Genome Sequence of Kiloniella spongiae MEBiC09566, isolated from a marine sponge.</title>
        <authorList>
            <person name="Shao Z."/>
            <person name="Wang L."/>
            <person name="Li X."/>
        </authorList>
    </citation>
    <scope>NUCLEOTIDE SEQUENCE [LARGE SCALE GENOMIC DNA]</scope>
    <source>
        <strain evidence="2 3">MEBiC09566</strain>
    </source>
</reference>
<dbReference type="PROSITE" id="PS51704">
    <property type="entry name" value="GP_PDE"/>
    <property type="match status" value="1"/>
</dbReference>
<feature type="domain" description="GP-PDE" evidence="1">
    <location>
        <begin position="25"/>
        <end position="314"/>
    </location>
</feature>
<name>A0A0H2MBF4_9PROT</name>
<dbReference type="CDD" id="cd08567">
    <property type="entry name" value="GDPD_SpGDE_like"/>
    <property type="match status" value="1"/>
</dbReference>
<dbReference type="PATRIC" id="fig|1489064.4.peg.440"/>
<dbReference type="PROSITE" id="PS50007">
    <property type="entry name" value="PIPLC_X_DOMAIN"/>
    <property type="match status" value="1"/>
</dbReference>
<comment type="caution">
    <text evidence="2">The sequence shown here is derived from an EMBL/GenBank/DDBJ whole genome shotgun (WGS) entry which is preliminary data.</text>
</comment>
<dbReference type="AlphaFoldDB" id="A0A0H2MBF4"/>
<sequence>MVAGLGLTAEAASLNLSDLGVKENFNLQGHRGARGLAPENTLAGFSKALELGVTTLELDTGVTKDGVVVIHHDAYLNPSIARDSNGKWVQDKFLVLKTMNYEQLAQFNVGKLKPDTKYAERFPQQRSEEFQIVPKLADLFALVEKSGNKTVRFNIETKINPELPRATVEPDDFVEALLVVIRKHNMQDRVSIQSFDWRTLQIVQQEAPEIPTVYLTAQQKWLDNIAMGQDGTSDWTAGFDVDDYKGSIPKMVKSAGGSVWSPFYRELTSELVNEAHQEDLKVIPWTVNDPESFTQLIEMGVDGIITDYPNLQFP</sequence>
<dbReference type="Gene3D" id="3.20.20.190">
    <property type="entry name" value="Phosphatidylinositol (PI) phosphodiesterase"/>
    <property type="match status" value="1"/>
</dbReference>
<dbReference type="STRING" id="1489064.WH96_17240"/>
<organism evidence="2 3">
    <name type="scientific">Kiloniella spongiae</name>
    <dbReference type="NCBI Taxonomy" id="1489064"/>
    <lineage>
        <taxon>Bacteria</taxon>
        <taxon>Pseudomonadati</taxon>
        <taxon>Pseudomonadota</taxon>
        <taxon>Alphaproteobacteria</taxon>
        <taxon>Rhodospirillales</taxon>
        <taxon>Kiloniellaceae</taxon>
        <taxon>Kiloniella</taxon>
    </lineage>
</organism>
<evidence type="ECO:0000313" key="2">
    <source>
        <dbReference type="EMBL" id="KLN59511.1"/>
    </source>
</evidence>
<dbReference type="PANTHER" id="PTHR46211">
    <property type="entry name" value="GLYCEROPHOSPHORYL DIESTER PHOSPHODIESTERASE"/>
    <property type="match status" value="1"/>
</dbReference>
<dbReference type="InterPro" id="IPR030395">
    <property type="entry name" value="GP_PDE_dom"/>
</dbReference>
<gene>
    <name evidence="2" type="ORF">WH96_17240</name>
</gene>
<accession>A0A0H2MBF4</accession>
<dbReference type="InterPro" id="IPR017946">
    <property type="entry name" value="PLC-like_Pdiesterase_TIM-brl"/>
</dbReference>
<protein>
    <recommendedName>
        <fullName evidence="1">GP-PDE domain-containing protein</fullName>
    </recommendedName>
</protein>
<dbReference type="GO" id="GO:0008081">
    <property type="term" value="F:phosphoric diester hydrolase activity"/>
    <property type="evidence" value="ECO:0007669"/>
    <property type="project" value="InterPro"/>
</dbReference>